<keyword evidence="4 10" id="KW-0378">Hydrolase</keyword>
<evidence type="ECO:0000313" key="11">
    <source>
        <dbReference type="Proteomes" id="UP001371218"/>
    </source>
</evidence>
<feature type="signal peptide" evidence="9">
    <location>
        <begin position="1"/>
        <end position="22"/>
    </location>
</feature>
<dbReference type="InterPro" id="IPR002037">
    <property type="entry name" value="Glyco_hydro_8"/>
</dbReference>
<keyword evidence="9" id="KW-0732">Signal</keyword>
<evidence type="ECO:0000256" key="9">
    <source>
        <dbReference type="SAM" id="SignalP"/>
    </source>
</evidence>
<evidence type="ECO:0000256" key="8">
    <source>
        <dbReference type="SAM" id="MobiDB-lite"/>
    </source>
</evidence>
<dbReference type="EC" id="3.2.1.4" evidence="3"/>
<evidence type="ECO:0000256" key="1">
    <source>
        <dbReference type="ARBA" id="ARBA00000966"/>
    </source>
</evidence>
<dbReference type="Proteomes" id="UP001371218">
    <property type="component" value="Unassembled WGS sequence"/>
</dbReference>
<comment type="similarity">
    <text evidence="2">Belongs to the glycosyl hydrolase 8 (cellulase D) family.</text>
</comment>
<keyword evidence="6" id="KW-0326">Glycosidase</keyword>
<evidence type="ECO:0000256" key="5">
    <source>
        <dbReference type="ARBA" id="ARBA00023001"/>
    </source>
</evidence>
<evidence type="ECO:0000256" key="6">
    <source>
        <dbReference type="ARBA" id="ARBA00023295"/>
    </source>
</evidence>
<protein>
    <recommendedName>
        <fullName evidence="3">cellulase</fullName>
        <ecNumber evidence="3">3.2.1.4</ecNumber>
    </recommendedName>
</protein>
<dbReference type="InterPro" id="IPR008928">
    <property type="entry name" value="6-hairpin_glycosidase_sf"/>
</dbReference>
<comment type="catalytic activity">
    <reaction evidence="1">
        <text>Endohydrolysis of (1-&gt;4)-beta-D-glucosidic linkages in cellulose, lichenin and cereal beta-D-glucans.</text>
        <dbReference type="EC" id="3.2.1.4"/>
    </reaction>
</comment>
<evidence type="ECO:0000256" key="2">
    <source>
        <dbReference type="ARBA" id="ARBA00009209"/>
    </source>
</evidence>
<comment type="caution">
    <text evidence="10">The sequence shown here is derived from an EMBL/GenBank/DDBJ whole genome shotgun (WGS) entry which is preliminary data.</text>
</comment>
<dbReference type="RefSeq" id="WP_341428425.1">
    <property type="nucleotide sequence ID" value="NZ_JBBUTG010000023.1"/>
</dbReference>
<sequence length="438" mass="48367">MSPRRGRRSSLALALVTAGMLAACGGGDSADDTTLAHASAPESDRARASSALQAAARPFPQHVTYTAGTIKPTHVSQADMDAKVISQYALWKTNYLRTDGGDGSWIKYDNTNSTVSEAHGYGMVLAAYMADKETFDSMYGYFTKHPSKWGPHLMAWKQTLKGGKMTDVEGQISATDGDLDVAYALLLAHVQWGSTGSIDYKARALEVMHDILKWDIGPTYSNLNVGDWTRGADLNYTRSSDFMTGHILAFARYDSANSAKWNRVYDEISKAVNDQFTHGSEQTGLMPDFMLRSSARYSPVIGRWLETKNDGDFFWNAARTPWRLAASWLNDGRTDMKASQQQMAKWIREKTGGVPKKIRDGYFVKNGPNGQQMDKHRDLVFTAPMAVNAMLGGPEGQAWMNSLWTSITGGDYPATVEYYGDAIRLQALLTISGNWWAP</sequence>
<dbReference type="EMBL" id="JBBUTG010000023">
    <property type="protein sequence ID" value="MEK8034003.1"/>
    <property type="molecule type" value="Genomic_DNA"/>
</dbReference>
<organism evidence="10 11">
    <name type="scientific">Ideonella lacteola</name>
    <dbReference type="NCBI Taxonomy" id="2984193"/>
    <lineage>
        <taxon>Bacteria</taxon>
        <taxon>Pseudomonadati</taxon>
        <taxon>Pseudomonadota</taxon>
        <taxon>Betaproteobacteria</taxon>
        <taxon>Burkholderiales</taxon>
        <taxon>Sphaerotilaceae</taxon>
        <taxon>Ideonella</taxon>
    </lineage>
</organism>
<dbReference type="Gene3D" id="1.50.10.10">
    <property type="match status" value="1"/>
</dbReference>
<reference evidence="10 11" key="1">
    <citation type="submission" date="2024-04" db="EMBL/GenBank/DDBJ databases">
        <title>Novel species of the genus Ideonella isolated from streams.</title>
        <authorList>
            <person name="Lu H."/>
        </authorList>
    </citation>
    <scope>NUCLEOTIDE SEQUENCE [LARGE SCALE GENOMIC DNA]</scope>
    <source>
        <strain evidence="10 11">DXS29W</strain>
    </source>
</reference>
<dbReference type="GO" id="GO:0016787">
    <property type="term" value="F:hydrolase activity"/>
    <property type="evidence" value="ECO:0007669"/>
    <property type="project" value="UniProtKB-KW"/>
</dbReference>
<feature type="chain" id="PRO_5046670108" description="cellulase" evidence="9">
    <location>
        <begin position="23"/>
        <end position="438"/>
    </location>
</feature>
<proteinExistence type="inferred from homology"/>
<dbReference type="PRINTS" id="PR00735">
    <property type="entry name" value="GLHYDRLASE8"/>
</dbReference>
<dbReference type="InterPro" id="IPR012341">
    <property type="entry name" value="6hp_glycosidase-like_sf"/>
</dbReference>
<keyword evidence="5" id="KW-0136">Cellulose degradation</keyword>
<dbReference type="SUPFAM" id="SSF48208">
    <property type="entry name" value="Six-hairpin glycosidases"/>
    <property type="match status" value="1"/>
</dbReference>
<evidence type="ECO:0000256" key="4">
    <source>
        <dbReference type="ARBA" id="ARBA00022801"/>
    </source>
</evidence>
<gene>
    <name evidence="10" type="ORF">AACH06_24520</name>
</gene>
<dbReference type="Pfam" id="PF01270">
    <property type="entry name" value="Glyco_hydro_8"/>
    <property type="match status" value="1"/>
</dbReference>
<name>A0ABU9BZZ0_9BURK</name>
<dbReference type="PROSITE" id="PS51257">
    <property type="entry name" value="PROKAR_LIPOPROTEIN"/>
    <property type="match status" value="1"/>
</dbReference>
<evidence type="ECO:0000256" key="3">
    <source>
        <dbReference type="ARBA" id="ARBA00012601"/>
    </source>
</evidence>
<keyword evidence="7" id="KW-0624">Polysaccharide degradation</keyword>
<accession>A0ABU9BZZ0</accession>
<evidence type="ECO:0000313" key="10">
    <source>
        <dbReference type="EMBL" id="MEK8034003.1"/>
    </source>
</evidence>
<feature type="region of interest" description="Disordered" evidence="8">
    <location>
        <begin position="31"/>
        <end position="52"/>
    </location>
</feature>
<keyword evidence="7" id="KW-0119">Carbohydrate metabolism</keyword>
<evidence type="ECO:0000256" key="7">
    <source>
        <dbReference type="ARBA" id="ARBA00023326"/>
    </source>
</evidence>
<keyword evidence="11" id="KW-1185">Reference proteome</keyword>